<proteinExistence type="predicted"/>
<accession>A0A8J5X5F1</accession>
<dbReference type="AlphaFoldDB" id="A0A8J5X5F1"/>
<name>A0A8J5X5F1_DIALT</name>
<comment type="caution">
    <text evidence="1">The sequence shown here is derived from an EMBL/GenBank/DDBJ whole genome shotgun (WGS) entry which is preliminary data.</text>
</comment>
<dbReference type="Proteomes" id="UP000751190">
    <property type="component" value="Unassembled WGS sequence"/>
</dbReference>
<protein>
    <submittedName>
        <fullName evidence="1">Uncharacterized protein</fullName>
    </submittedName>
</protein>
<evidence type="ECO:0000313" key="2">
    <source>
        <dbReference type="Proteomes" id="UP000751190"/>
    </source>
</evidence>
<dbReference type="OrthoDB" id="3265672at2759"/>
<dbReference type="EMBL" id="JAGTXO010000047">
    <property type="protein sequence ID" value="KAG8458806.1"/>
    <property type="molecule type" value="Genomic_DNA"/>
</dbReference>
<evidence type="ECO:0000313" key="1">
    <source>
        <dbReference type="EMBL" id="KAG8458806.1"/>
    </source>
</evidence>
<reference evidence="1" key="1">
    <citation type="submission" date="2021-05" db="EMBL/GenBank/DDBJ databases">
        <title>The genome of the haptophyte Pavlova lutheri (Diacronema luteri, Pavlovales) - a model for lipid biosynthesis in eukaryotic algae.</title>
        <authorList>
            <person name="Hulatt C.J."/>
            <person name="Posewitz M.C."/>
        </authorList>
    </citation>
    <scope>NUCLEOTIDE SEQUENCE</scope>
    <source>
        <strain evidence="1">NIVA-4/92</strain>
    </source>
</reference>
<gene>
    <name evidence="1" type="ORF">KFE25_005233</name>
</gene>
<organism evidence="1 2">
    <name type="scientific">Diacronema lutheri</name>
    <name type="common">Unicellular marine alga</name>
    <name type="synonym">Monochrysis lutheri</name>
    <dbReference type="NCBI Taxonomy" id="2081491"/>
    <lineage>
        <taxon>Eukaryota</taxon>
        <taxon>Haptista</taxon>
        <taxon>Haptophyta</taxon>
        <taxon>Pavlovophyceae</taxon>
        <taxon>Pavlovales</taxon>
        <taxon>Pavlovaceae</taxon>
        <taxon>Diacronema</taxon>
    </lineage>
</organism>
<keyword evidence="2" id="KW-1185">Reference proteome</keyword>
<sequence length="383" mass="41338">MADAALMNCPYRYEEVTELVRGTAIDLGCVVKKTGSPYTQLTDVSTLVTAFLRRCAEANVFFIQKNGRKLGLQRHINQHYISLKAYAAKVNPALLAFQQLHGKLGLGDVGNWDETGLDLCAFASMAFLCPHRFGNQVVVPFEQLPHWTLVVGFVGSVPMQMLAIMKAGAAGAEGQTPSPHHAQLLSVESGVFLGQSPTGCITNPLKSAFFKLQVDAGIIGDRPLVINVDEHDSNLNNDELIELARKYKILLVIPPPHTSAARGGMGAQQCARSKHHGGLIAGFKAVARGKLQEQFFVAVRDKQVQTKISTCEVLKICEVAWKESFKPHLIEKLNAELGYYIDADGNLQWDLTRLRKTLPGVADVAATTSVAAPASALAAGPGG</sequence>